<comment type="caution">
    <text evidence="1">The sequence shown here is derived from an EMBL/GenBank/DDBJ whole genome shotgun (WGS) entry which is preliminary data.</text>
</comment>
<dbReference type="Proteomes" id="UP000005947">
    <property type="component" value="Unassembled WGS sequence"/>
</dbReference>
<dbReference type="EMBL" id="ACGK02000001">
    <property type="protein sequence ID" value="EGF23586.1"/>
    <property type="molecule type" value="Genomic_DNA"/>
</dbReference>
<name>F1T4E2_9ACTN</name>
<sequence length="42" mass="4794">MFNFTLDESTNRKNHVYTAMYLKVDGVTPPAYAGNTFLPQIQ</sequence>
<gene>
    <name evidence="1" type="ORF">HMPREF0091_10533</name>
</gene>
<evidence type="ECO:0000313" key="1">
    <source>
        <dbReference type="EMBL" id="EGF23586.1"/>
    </source>
</evidence>
<keyword evidence="2" id="KW-1185">Reference proteome</keyword>
<accession>F1T4E2</accession>
<dbReference type="AlphaFoldDB" id="F1T4E2"/>
<protein>
    <submittedName>
        <fullName evidence="1">Uncharacterized protein</fullName>
    </submittedName>
</protein>
<evidence type="ECO:0000313" key="2">
    <source>
        <dbReference type="Proteomes" id="UP000005947"/>
    </source>
</evidence>
<reference evidence="1 2" key="1">
    <citation type="submission" date="2011-02" db="EMBL/GenBank/DDBJ databases">
        <authorList>
            <person name="Muzny D."/>
            <person name="Qin X."/>
            <person name="Buhay C."/>
            <person name="Dugan-Rocha S."/>
            <person name="Ding Y."/>
            <person name="Chen G."/>
            <person name="Hawes A."/>
            <person name="Holder M."/>
            <person name="Jhangiani S."/>
            <person name="Johnson A."/>
            <person name="Khan Z."/>
            <person name="Li Z."/>
            <person name="Liu W."/>
            <person name="Liu X."/>
            <person name="Perez L."/>
            <person name="Shen H."/>
            <person name="Wang Q."/>
            <person name="Watt J."/>
            <person name="Xi L."/>
            <person name="Xin Y."/>
            <person name="Zhou J."/>
            <person name="Deng J."/>
            <person name="Jiang H."/>
            <person name="Liu Y."/>
            <person name="Qu J."/>
            <person name="Song X.-Z."/>
            <person name="Zhang L."/>
            <person name="Villasana D."/>
            <person name="Johnson A."/>
            <person name="Liu J."/>
            <person name="Liyanage D."/>
            <person name="Lorensuhewa L."/>
            <person name="Robinson T."/>
            <person name="Song A."/>
            <person name="Song B.-B."/>
            <person name="Dinh H."/>
            <person name="Thornton R."/>
            <person name="Coyle M."/>
            <person name="Francisco L."/>
            <person name="Jackson L."/>
            <person name="Javaid M."/>
            <person name="Korchina V."/>
            <person name="Kovar C."/>
            <person name="Mata R."/>
            <person name="Mathew T."/>
            <person name="Ngo R."/>
            <person name="Nguyen L."/>
            <person name="Nguyen N."/>
            <person name="Okwuonu G."/>
            <person name="Ongeri F."/>
            <person name="Pham C."/>
            <person name="Simmons D."/>
            <person name="Wilczek-Boney K."/>
            <person name="Hale W."/>
            <person name="Jakkamsetti A."/>
            <person name="Pham P."/>
            <person name="Ruth R."/>
            <person name="San Lucas F."/>
            <person name="Warren J."/>
            <person name="Zhang J."/>
            <person name="Zhao Z."/>
            <person name="Zhou C."/>
            <person name="Zhu D."/>
            <person name="Lee S."/>
            <person name="Bess C."/>
            <person name="Blankenburg K."/>
            <person name="Forbes L."/>
            <person name="Fu Q."/>
            <person name="Gubbala S."/>
            <person name="Hirani K."/>
            <person name="Jayaseelan J.C."/>
            <person name="Lara F."/>
            <person name="Munidasa M."/>
            <person name="Palculict T."/>
            <person name="Patil S."/>
            <person name="Pu L.-L."/>
            <person name="Saada N."/>
            <person name="Tang L."/>
            <person name="Weissenberger G."/>
            <person name="Zhu Y."/>
            <person name="Hemphill L."/>
            <person name="Shang Y."/>
            <person name="Youmans B."/>
            <person name="Ayvaz T."/>
            <person name="Ross M."/>
            <person name="Santibanez J."/>
            <person name="Aqrawi P."/>
            <person name="Gross S."/>
            <person name="Joshi V."/>
            <person name="Fowler G."/>
            <person name="Nazareth L."/>
            <person name="Reid J."/>
            <person name="Worley K."/>
            <person name="Petrosino J."/>
            <person name="Highlander S."/>
            <person name="Gibbs R."/>
        </authorList>
    </citation>
    <scope>NUCLEOTIDE SEQUENCE [LARGE SCALE GENOMIC DNA]</scope>
    <source>
        <strain evidence="1 2">DSM 15829</strain>
    </source>
</reference>
<proteinExistence type="predicted"/>
<organism evidence="1 2">
    <name type="scientific">Fannyhessea vaginae DSM 15829</name>
    <dbReference type="NCBI Taxonomy" id="525256"/>
    <lineage>
        <taxon>Bacteria</taxon>
        <taxon>Bacillati</taxon>
        <taxon>Actinomycetota</taxon>
        <taxon>Coriobacteriia</taxon>
        <taxon>Coriobacteriales</taxon>
        <taxon>Atopobiaceae</taxon>
        <taxon>Fannyhessea</taxon>
    </lineage>
</organism>